<feature type="region of interest" description="Disordered" evidence="1">
    <location>
        <begin position="36"/>
        <end position="64"/>
    </location>
</feature>
<evidence type="ECO:0000256" key="1">
    <source>
        <dbReference type="SAM" id="MobiDB-lite"/>
    </source>
</evidence>
<dbReference type="Proteomes" id="UP000000535">
    <property type="component" value="Chromosome"/>
</dbReference>
<gene>
    <name evidence="2" type="ORF">NGO_03860</name>
</gene>
<keyword evidence="3" id="KW-1185">Reference proteome</keyword>
<dbReference type="RefSeq" id="WP_010358072.1">
    <property type="nucleotide sequence ID" value="NC_002946.2"/>
</dbReference>
<organism evidence="2 3">
    <name type="scientific">Neisseria gonorrhoeae (strain ATCC 700825 / FA 1090)</name>
    <dbReference type="NCBI Taxonomy" id="242231"/>
    <lineage>
        <taxon>Bacteria</taxon>
        <taxon>Pseudomonadati</taxon>
        <taxon>Pseudomonadota</taxon>
        <taxon>Betaproteobacteria</taxon>
        <taxon>Neisseriales</taxon>
        <taxon>Neisseriaceae</taxon>
        <taxon>Neisseria</taxon>
    </lineage>
</organism>
<name>A0A0H4IRV3_NEIG1</name>
<accession>A0A0H4IRV3</accession>
<dbReference type="KEGG" id="ngo:NGO_03860"/>
<evidence type="ECO:0000313" key="3">
    <source>
        <dbReference type="Proteomes" id="UP000000535"/>
    </source>
</evidence>
<dbReference type="EMBL" id="AE004969">
    <property type="protein sequence ID" value="AKO63651.1"/>
    <property type="molecule type" value="Genomic_DNA"/>
</dbReference>
<proteinExistence type="predicted"/>
<sequence>MELKAVTSLTIDTPQTTITGHLTVNQTTTAQGLLTYQNGMNGQGGSLSEHTHPDDSGGTTEKPQ</sequence>
<dbReference type="STRING" id="242231.NGO_03860"/>
<dbReference type="AlphaFoldDB" id="A0A0H4IRV3"/>
<protein>
    <submittedName>
        <fullName evidence="2">Baseplate assembly protein</fullName>
    </submittedName>
</protein>
<reference evidence="3" key="1">
    <citation type="submission" date="2003-03" db="EMBL/GenBank/DDBJ databases">
        <title>The complete genome sequence of Neisseria gonorrhoeae.</title>
        <authorList>
            <person name="Lewis L.A."/>
            <person name="Gillaspy A.F."/>
            <person name="McLaughlin R.E."/>
            <person name="Gipson M."/>
            <person name="Ducey T.F."/>
            <person name="Ownbey T."/>
            <person name="Hartman K."/>
            <person name="Nydick C."/>
            <person name="Carson M.B."/>
            <person name="Vaughn J."/>
            <person name="Thomson C."/>
            <person name="Song L."/>
            <person name="Lin S."/>
            <person name="Yuan X."/>
            <person name="Najar F."/>
            <person name="Zhan M."/>
            <person name="Ren Q."/>
            <person name="Zhu H."/>
            <person name="Qi S."/>
            <person name="Kenton S.M."/>
            <person name="Lai H."/>
            <person name="White J.D."/>
            <person name="Clifton S."/>
            <person name="Roe B.A."/>
            <person name="Dyer D.W."/>
        </authorList>
    </citation>
    <scope>NUCLEOTIDE SEQUENCE [LARGE SCALE GENOMIC DNA]</scope>
    <source>
        <strain evidence="3">ATCC 700825 / FA 1090</strain>
    </source>
</reference>
<evidence type="ECO:0000313" key="2">
    <source>
        <dbReference type="EMBL" id="AKO63651.1"/>
    </source>
</evidence>